<dbReference type="PANTHER" id="PTHR37984">
    <property type="entry name" value="PROTEIN CBG26694"/>
    <property type="match status" value="1"/>
</dbReference>
<organism evidence="3 4">
    <name type="scientific">Trichonephila clavata</name>
    <name type="common">Joro spider</name>
    <name type="synonym">Nephila clavata</name>
    <dbReference type="NCBI Taxonomy" id="2740835"/>
    <lineage>
        <taxon>Eukaryota</taxon>
        <taxon>Metazoa</taxon>
        <taxon>Ecdysozoa</taxon>
        <taxon>Arthropoda</taxon>
        <taxon>Chelicerata</taxon>
        <taxon>Arachnida</taxon>
        <taxon>Araneae</taxon>
        <taxon>Araneomorphae</taxon>
        <taxon>Entelegynae</taxon>
        <taxon>Araneoidea</taxon>
        <taxon>Nephilidae</taxon>
        <taxon>Trichonephila</taxon>
    </lineage>
</organism>
<dbReference type="Proteomes" id="UP000887116">
    <property type="component" value="Unassembled WGS sequence"/>
</dbReference>
<dbReference type="Gene3D" id="3.30.420.10">
    <property type="entry name" value="Ribonuclease H-like superfamily/Ribonuclease H"/>
    <property type="match status" value="1"/>
</dbReference>
<protein>
    <submittedName>
        <fullName evidence="3">Retrovirus-related Pol polyprotein from transposon 17.6</fullName>
    </submittedName>
</protein>
<dbReference type="EMBL" id="BMAO01030751">
    <property type="protein sequence ID" value="GFQ70089.1"/>
    <property type="molecule type" value="Genomic_DNA"/>
</dbReference>
<dbReference type="InterPro" id="IPR001584">
    <property type="entry name" value="Integrase_cat-core"/>
</dbReference>
<evidence type="ECO:0000313" key="3">
    <source>
        <dbReference type="EMBL" id="GFQ70089.1"/>
    </source>
</evidence>
<dbReference type="GO" id="GO:0003676">
    <property type="term" value="F:nucleic acid binding"/>
    <property type="evidence" value="ECO:0007669"/>
    <property type="project" value="InterPro"/>
</dbReference>
<gene>
    <name evidence="3" type="primary">pol_2414</name>
    <name evidence="3" type="ORF">TNCT_504501</name>
</gene>
<dbReference type="OrthoDB" id="6433986at2759"/>
<dbReference type="GO" id="GO:0015074">
    <property type="term" value="P:DNA integration"/>
    <property type="evidence" value="ECO:0007669"/>
    <property type="project" value="InterPro"/>
</dbReference>
<dbReference type="SUPFAM" id="SSF53098">
    <property type="entry name" value="Ribonuclease H-like"/>
    <property type="match status" value="1"/>
</dbReference>
<evidence type="ECO:0000256" key="1">
    <source>
        <dbReference type="SAM" id="Coils"/>
    </source>
</evidence>
<dbReference type="AlphaFoldDB" id="A0A8X6GMM2"/>
<sequence>MAYLGKAKKKDLFLVAIELGETVSEDMRVIELKQIIIGSKHYEDEFVKNLLESIMTERIENEDLEKQTLAREIQLEKEAREREFQILLQNKEIENLQLKLECLRAKQNTFVTLSQMQQFEETNYLIDTGQNSEQIELDREEVNSENKEILPPVNPFSPISPVTQIPSSTFIATQQKSEELVPIISEVVNKTNVDACEPMPTFTEGNKEIIKIRSLASKYPDAIPVPDKTSKSVIHALLQVFGRMGFPRKIYSDKGKSIMSLLTVKFFKKVGIKMSRCSIFPPQGNSMERFHRSVKRILKASCIDAAILFGVKLKRYINKQIEFSIQTGHNSLVSLNNNAGSNVRLIFGVLSLQLFNFPIVHMKGERKRECRLFK</sequence>
<comment type="caution">
    <text evidence="3">The sequence shown here is derived from an EMBL/GenBank/DDBJ whole genome shotgun (WGS) entry which is preliminary data.</text>
</comment>
<accession>A0A8X6GMM2</accession>
<keyword evidence="4" id="KW-1185">Reference proteome</keyword>
<proteinExistence type="predicted"/>
<reference evidence="3" key="1">
    <citation type="submission" date="2020-07" db="EMBL/GenBank/DDBJ databases">
        <title>Multicomponent nature underlies the extraordinary mechanical properties of spider dragline silk.</title>
        <authorList>
            <person name="Kono N."/>
            <person name="Nakamura H."/>
            <person name="Mori M."/>
            <person name="Yoshida Y."/>
            <person name="Ohtoshi R."/>
            <person name="Malay A.D."/>
            <person name="Moran D.A.P."/>
            <person name="Tomita M."/>
            <person name="Numata K."/>
            <person name="Arakawa K."/>
        </authorList>
    </citation>
    <scope>NUCLEOTIDE SEQUENCE</scope>
</reference>
<name>A0A8X6GMM2_TRICU</name>
<dbReference type="InterPro" id="IPR036397">
    <property type="entry name" value="RNaseH_sf"/>
</dbReference>
<dbReference type="InterPro" id="IPR012337">
    <property type="entry name" value="RNaseH-like_sf"/>
</dbReference>
<feature type="domain" description="Integrase catalytic" evidence="2">
    <location>
        <begin position="178"/>
        <end position="359"/>
    </location>
</feature>
<evidence type="ECO:0000259" key="2">
    <source>
        <dbReference type="PROSITE" id="PS50994"/>
    </source>
</evidence>
<evidence type="ECO:0000313" key="4">
    <source>
        <dbReference type="Proteomes" id="UP000887116"/>
    </source>
</evidence>
<feature type="coiled-coil region" evidence="1">
    <location>
        <begin position="47"/>
        <end position="108"/>
    </location>
</feature>
<keyword evidence="1" id="KW-0175">Coiled coil</keyword>
<dbReference type="PANTHER" id="PTHR37984:SF15">
    <property type="entry name" value="INTEGRASE CATALYTIC DOMAIN-CONTAINING PROTEIN"/>
    <property type="match status" value="1"/>
</dbReference>
<dbReference type="InterPro" id="IPR050951">
    <property type="entry name" value="Retrovirus_Pol_polyprotein"/>
</dbReference>
<dbReference type="PROSITE" id="PS50994">
    <property type="entry name" value="INTEGRASE"/>
    <property type="match status" value="1"/>
</dbReference>